<keyword evidence="1" id="KW-0732">Signal</keyword>
<dbReference type="Proteomes" id="UP001166585">
    <property type="component" value="Unassembled WGS sequence"/>
</dbReference>
<organism evidence="2 3">
    <name type="scientific">Ancylobacter radicis</name>
    <dbReference type="NCBI Taxonomy" id="2836179"/>
    <lineage>
        <taxon>Bacteria</taxon>
        <taxon>Pseudomonadati</taxon>
        <taxon>Pseudomonadota</taxon>
        <taxon>Alphaproteobacteria</taxon>
        <taxon>Hyphomicrobiales</taxon>
        <taxon>Xanthobacteraceae</taxon>
        <taxon>Ancylobacter</taxon>
    </lineage>
</organism>
<dbReference type="EMBL" id="JAHCQH010000004">
    <property type="protein sequence ID" value="MBS9475550.1"/>
    <property type="molecule type" value="Genomic_DNA"/>
</dbReference>
<dbReference type="Pfam" id="PF04402">
    <property type="entry name" value="SIMPL"/>
    <property type="match status" value="1"/>
</dbReference>
<sequence length="240" mass="25461">MLVRRVSLCAVLLVASFVPLAAQELPSAPRRQIITVSGEGIVRAVPDMASFSSGVVSEAKTAREALDANSQAVGAMVAAIKEAGIEARDIATSGFSVQPRYAPPRKDGTGEQNITGYEVRNTVTVRVRDLARLGDLLDKVVTTGANQIDGVSFDIAEPVKLQEEARVAAVKDARRQAEIMAEAGGVRLVRVLSMTADGASAPPMRRMMAAQMMKAESVPVEAGESEIRAGVTVTYEIEPR</sequence>
<dbReference type="Gene3D" id="3.30.110.170">
    <property type="entry name" value="Protein of unknown function (DUF541), domain 1"/>
    <property type="match status" value="1"/>
</dbReference>
<evidence type="ECO:0000313" key="3">
    <source>
        <dbReference type="Proteomes" id="UP001166585"/>
    </source>
</evidence>
<dbReference type="PANTHER" id="PTHR34387">
    <property type="entry name" value="SLR1258 PROTEIN"/>
    <property type="match status" value="1"/>
</dbReference>
<gene>
    <name evidence="2" type="ORF">KIP89_00305</name>
</gene>
<feature type="chain" id="PRO_5046077062" evidence="1">
    <location>
        <begin position="22"/>
        <end position="240"/>
    </location>
</feature>
<accession>A0ABS5R2U7</accession>
<dbReference type="InterPro" id="IPR052022">
    <property type="entry name" value="26kDa_periplasmic_antigen"/>
</dbReference>
<evidence type="ECO:0000256" key="1">
    <source>
        <dbReference type="SAM" id="SignalP"/>
    </source>
</evidence>
<dbReference type="PANTHER" id="PTHR34387:SF1">
    <property type="entry name" value="PERIPLASMIC IMMUNOGENIC PROTEIN"/>
    <property type="match status" value="1"/>
</dbReference>
<evidence type="ECO:0000313" key="2">
    <source>
        <dbReference type="EMBL" id="MBS9475550.1"/>
    </source>
</evidence>
<feature type="signal peptide" evidence="1">
    <location>
        <begin position="1"/>
        <end position="21"/>
    </location>
</feature>
<proteinExistence type="predicted"/>
<dbReference type="Gene3D" id="3.30.70.2970">
    <property type="entry name" value="Protein of unknown function (DUF541), domain 2"/>
    <property type="match status" value="1"/>
</dbReference>
<dbReference type="RefSeq" id="WP_213753427.1">
    <property type="nucleotide sequence ID" value="NZ_JAHCQH010000004.1"/>
</dbReference>
<protein>
    <submittedName>
        <fullName evidence="2">SIMPL domain-containing protein</fullName>
    </submittedName>
</protein>
<keyword evidence="3" id="KW-1185">Reference proteome</keyword>
<name>A0ABS5R2U7_9HYPH</name>
<reference evidence="2" key="1">
    <citation type="submission" date="2021-05" db="EMBL/GenBank/DDBJ databases">
        <authorList>
            <person name="Sun Q."/>
            <person name="Inoue M."/>
        </authorList>
    </citation>
    <scope>NUCLEOTIDE SEQUENCE</scope>
    <source>
        <strain evidence="2">VKM B-3255</strain>
    </source>
</reference>
<dbReference type="InterPro" id="IPR007497">
    <property type="entry name" value="SIMPL/DUF541"/>
</dbReference>
<comment type="caution">
    <text evidence="2">The sequence shown here is derived from an EMBL/GenBank/DDBJ whole genome shotgun (WGS) entry which is preliminary data.</text>
</comment>